<evidence type="ECO:0000313" key="1">
    <source>
        <dbReference type="EMBL" id="CAI5730337.1"/>
    </source>
</evidence>
<proteinExistence type="predicted"/>
<organism evidence="1 2">
    <name type="scientific">Hyaloperonospora brassicae</name>
    <name type="common">Brassica downy mildew</name>
    <name type="synonym">Peronospora brassicae</name>
    <dbReference type="NCBI Taxonomy" id="162125"/>
    <lineage>
        <taxon>Eukaryota</taxon>
        <taxon>Sar</taxon>
        <taxon>Stramenopiles</taxon>
        <taxon>Oomycota</taxon>
        <taxon>Peronosporomycetes</taxon>
        <taxon>Peronosporales</taxon>
        <taxon>Peronosporaceae</taxon>
        <taxon>Hyaloperonospora</taxon>
    </lineage>
</organism>
<dbReference type="EMBL" id="CANTFL010001025">
    <property type="protein sequence ID" value="CAI5730337.1"/>
    <property type="molecule type" value="Genomic_DNA"/>
</dbReference>
<sequence>MSGRPYARNPRAPHTGLSDLEAILPHTFRLQTSRRSRDAKYRAVVATAIRRQCRQKNWRKMISARQRRQDGEVVAVNDGQVRQTEAE</sequence>
<protein>
    <submittedName>
        <fullName evidence="1">Uncharacterized protein</fullName>
    </submittedName>
</protein>
<name>A0AAV0U089_HYABA</name>
<comment type="caution">
    <text evidence="1">The sequence shown here is derived from an EMBL/GenBank/DDBJ whole genome shotgun (WGS) entry which is preliminary data.</text>
</comment>
<gene>
    <name evidence="1" type="ORF">HBR001_LOCUS4817</name>
</gene>
<dbReference type="AlphaFoldDB" id="A0AAV0U089"/>
<dbReference type="Proteomes" id="UP001162031">
    <property type="component" value="Unassembled WGS sequence"/>
</dbReference>
<accession>A0AAV0U089</accession>
<reference evidence="1" key="1">
    <citation type="submission" date="2022-12" db="EMBL/GenBank/DDBJ databases">
        <authorList>
            <person name="Webb A."/>
        </authorList>
    </citation>
    <scope>NUCLEOTIDE SEQUENCE</scope>
    <source>
        <strain evidence="1">Hp1</strain>
    </source>
</reference>
<keyword evidence="2" id="KW-1185">Reference proteome</keyword>
<evidence type="ECO:0000313" key="2">
    <source>
        <dbReference type="Proteomes" id="UP001162031"/>
    </source>
</evidence>